<dbReference type="RefSeq" id="WP_279297576.1">
    <property type="nucleotide sequence ID" value="NZ_JAOTIF010000010.1"/>
</dbReference>
<keyword evidence="2" id="KW-0238">DNA-binding</keyword>
<dbReference type="InterPro" id="IPR010982">
    <property type="entry name" value="Lambda_DNA-bd_dom_sf"/>
</dbReference>
<evidence type="ECO:0000259" key="4">
    <source>
        <dbReference type="PROSITE" id="PS50932"/>
    </source>
</evidence>
<evidence type="ECO:0000256" key="3">
    <source>
        <dbReference type="ARBA" id="ARBA00023163"/>
    </source>
</evidence>
<proteinExistence type="predicted"/>
<protein>
    <submittedName>
        <fullName evidence="5">LacI family transcriptional regulator</fullName>
    </submittedName>
</protein>
<dbReference type="Pfam" id="PF00356">
    <property type="entry name" value="LacI"/>
    <property type="match status" value="1"/>
</dbReference>
<reference evidence="5" key="2">
    <citation type="submission" date="2023-04" db="EMBL/GenBank/DDBJ databases">
        <title>Paracnuella aquatica gen. nov., sp. nov., a member of the family Chitinophagaceae isolated from a hot spring.</title>
        <authorList>
            <person name="Wang C."/>
        </authorList>
    </citation>
    <scope>NUCLEOTIDE SEQUENCE</scope>
    <source>
        <strain evidence="5">LB-8</strain>
    </source>
</reference>
<dbReference type="AlphaFoldDB" id="A0A9X2XVU3"/>
<dbReference type="PANTHER" id="PTHR30146">
    <property type="entry name" value="LACI-RELATED TRANSCRIPTIONAL REPRESSOR"/>
    <property type="match status" value="1"/>
</dbReference>
<evidence type="ECO:0000256" key="2">
    <source>
        <dbReference type="ARBA" id="ARBA00023125"/>
    </source>
</evidence>
<dbReference type="Gene3D" id="3.40.50.2300">
    <property type="match status" value="2"/>
</dbReference>
<sequence length="344" mass="38627">MSTEKEVTIYDIARKLNISSATVSRALNDDPVVSKKTKQKIFDLAEQMGYRTNLFARNLRNNRTNTIGVIIPRINSFFMSSVISGMEKVANQSGYNLIISQSSESVEKEIKNVKTLYNSRVDGLLVSLAYDTIDTSHFDVFFKMRLPLIFFDRVVEHEHATNIIIDNRKKAYEATQHLIDQGCRRILHVTAIPRQTVYVERLAGYKQALADHNIKFKEDYVIINDLSHRAGIETAAIIQAMNTMPDAVFVSNDDCAIGCMIALKKAGIRIPDDIAFVGFNNDPISTIVEPNLTTIDYPGYEMGVVAANNLINHLHLNGVAPIHTTNTIIIRSELIIRASSLKRK</sequence>
<dbReference type="InterPro" id="IPR000843">
    <property type="entry name" value="HTH_LacI"/>
</dbReference>
<comment type="caution">
    <text evidence="5">The sequence shown here is derived from an EMBL/GenBank/DDBJ whole genome shotgun (WGS) entry which is preliminary data.</text>
</comment>
<keyword evidence="1" id="KW-0805">Transcription regulation</keyword>
<dbReference type="GO" id="GO:0000976">
    <property type="term" value="F:transcription cis-regulatory region binding"/>
    <property type="evidence" value="ECO:0007669"/>
    <property type="project" value="TreeGrafter"/>
</dbReference>
<dbReference type="Proteomes" id="UP001155483">
    <property type="component" value="Unassembled WGS sequence"/>
</dbReference>
<name>A0A9X2XVU3_9BACT</name>
<dbReference type="SUPFAM" id="SSF47413">
    <property type="entry name" value="lambda repressor-like DNA-binding domains"/>
    <property type="match status" value="1"/>
</dbReference>
<dbReference type="PANTHER" id="PTHR30146:SF109">
    <property type="entry name" value="HTH-TYPE TRANSCRIPTIONAL REGULATOR GALS"/>
    <property type="match status" value="1"/>
</dbReference>
<organism evidence="5 6">
    <name type="scientific">Paraflavisolibacter caeni</name>
    <dbReference type="NCBI Taxonomy" id="2982496"/>
    <lineage>
        <taxon>Bacteria</taxon>
        <taxon>Pseudomonadati</taxon>
        <taxon>Bacteroidota</taxon>
        <taxon>Chitinophagia</taxon>
        <taxon>Chitinophagales</taxon>
        <taxon>Chitinophagaceae</taxon>
        <taxon>Paraflavisolibacter</taxon>
    </lineage>
</organism>
<evidence type="ECO:0000313" key="5">
    <source>
        <dbReference type="EMBL" id="MCU7550136.1"/>
    </source>
</evidence>
<gene>
    <name evidence="5" type="ORF">OCK74_13515</name>
</gene>
<dbReference type="PROSITE" id="PS50932">
    <property type="entry name" value="HTH_LACI_2"/>
    <property type="match status" value="1"/>
</dbReference>
<reference evidence="5" key="1">
    <citation type="submission" date="2022-09" db="EMBL/GenBank/DDBJ databases">
        <authorList>
            <person name="Yuan C."/>
            <person name="Ke Z."/>
        </authorList>
    </citation>
    <scope>NUCLEOTIDE SEQUENCE</scope>
    <source>
        <strain evidence="5">LB-8</strain>
    </source>
</reference>
<dbReference type="Pfam" id="PF13377">
    <property type="entry name" value="Peripla_BP_3"/>
    <property type="match status" value="1"/>
</dbReference>
<dbReference type="CDD" id="cd01392">
    <property type="entry name" value="HTH_LacI"/>
    <property type="match status" value="1"/>
</dbReference>
<accession>A0A9X2XVU3</accession>
<keyword evidence="3" id="KW-0804">Transcription</keyword>
<evidence type="ECO:0000256" key="1">
    <source>
        <dbReference type="ARBA" id="ARBA00023015"/>
    </source>
</evidence>
<dbReference type="SUPFAM" id="SSF53822">
    <property type="entry name" value="Periplasmic binding protein-like I"/>
    <property type="match status" value="1"/>
</dbReference>
<dbReference type="SMART" id="SM00354">
    <property type="entry name" value="HTH_LACI"/>
    <property type="match status" value="1"/>
</dbReference>
<feature type="domain" description="HTH lacI-type" evidence="4">
    <location>
        <begin position="7"/>
        <end position="61"/>
    </location>
</feature>
<dbReference type="InterPro" id="IPR028082">
    <property type="entry name" value="Peripla_BP_I"/>
</dbReference>
<dbReference type="Gene3D" id="1.10.260.40">
    <property type="entry name" value="lambda repressor-like DNA-binding domains"/>
    <property type="match status" value="1"/>
</dbReference>
<keyword evidence="6" id="KW-1185">Reference proteome</keyword>
<dbReference type="InterPro" id="IPR046335">
    <property type="entry name" value="LacI/GalR-like_sensor"/>
</dbReference>
<dbReference type="GO" id="GO:0003700">
    <property type="term" value="F:DNA-binding transcription factor activity"/>
    <property type="evidence" value="ECO:0007669"/>
    <property type="project" value="TreeGrafter"/>
</dbReference>
<dbReference type="CDD" id="cd06267">
    <property type="entry name" value="PBP1_LacI_sugar_binding-like"/>
    <property type="match status" value="1"/>
</dbReference>
<evidence type="ECO:0000313" key="6">
    <source>
        <dbReference type="Proteomes" id="UP001155483"/>
    </source>
</evidence>
<dbReference type="EMBL" id="JAOTIF010000010">
    <property type="protein sequence ID" value="MCU7550136.1"/>
    <property type="molecule type" value="Genomic_DNA"/>
</dbReference>